<gene>
    <name evidence="2" type="ORF">GCM10007140_06820</name>
</gene>
<reference evidence="2" key="2">
    <citation type="submission" date="2020-09" db="EMBL/GenBank/DDBJ databases">
        <authorList>
            <person name="Sun Q."/>
            <person name="Zhou Y."/>
        </authorList>
    </citation>
    <scope>NUCLEOTIDE SEQUENCE</scope>
    <source>
        <strain evidence="2">CGMCC 1.12698</strain>
    </source>
</reference>
<organism evidence="2 3">
    <name type="scientific">Priestia taiwanensis</name>
    <dbReference type="NCBI Taxonomy" id="1347902"/>
    <lineage>
        <taxon>Bacteria</taxon>
        <taxon>Bacillati</taxon>
        <taxon>Bacillota</taxon>
        <taxon>Bacilli</taxon>
        <taxon>Bacillales</taxon>
        <taxon>Bacillaceae</taxon>
        <taxon>Priestia</taxon>
    </lineage>
</organism>
<dbReference type="EMBL" id="BMFK01000001">
    <property type="protein sequence ID" value="GGE59111.1"/>
    <property type="molecule type" value="Genomic_DNA"/>
</dbReference>
<keyword evidence="1" id="KW-0812">Transmembrane</keyword>
<dbReference type="RefSeq" id="WP_188387024.1">
    <property type="nucleotide sequence ID" value="NZ_BMFK01000001.1"/>
</dbReference>
<protein>
    <submittedName>
        <fullName evidence="2">Uncharacterized protein</fullName>
    </submittedName>
</protein>
<feature type="transmembrane region" description="Helical" evidence="1">
    <location>
        <begin position="20"/>
        <end position="42"/>
    </location>
</feature>
<evidence type="ECO:0000313" key="2">
    <source>
        <dbReference type="EMBL" id="GGE59111.1"/>
    </source>
</evidence>
<dbReference type="Proteomes" id="UP000605259">
    <property type="component" value="Unassembled WGS sequence"/>
</dbReference>
<evidence type="ECO:0000313" key="3">
    <source>
        <dbReference type="Proteomes" id="UP000605259"/>
    </source>
</evidence>
<dbReference type="AlphaFoldDB" id="A0A917AKF5"/>
<evidence type="ECO:0000256" key="1">
    <source>
        <dbReference type="SAM" id="Phobius"/>
    </source>
</evidence>
<sequence>MNMEKDLKQNSEGTKKKVRWGCLTTVVLILSPIILFVGWFSYDMYFKEVTLVKSHSPNNMNTIKVVQKGSAFLFGPSSVRIKCGWWEHLDKVISNDGKTLDSSNVSVSWENDYEATITLYGEEQEPEIIEFKTSNESNGAKFDSKASEEVQQEVGSFTFKTSESPNLINIIEFREIAEPRSSVRIYYGKRGSVLEKYKEFTLTEMYTPDNFNVDWESDEQVTIDIVRETESGNTYVEDTIEIELSK</sequence>
<accession>A0A917AKF5</accession>
<keyword evidence="1" id="KW-0472">Membrane</keyword>
<keyword evidence="1" id="KW-1133">Transmembrane helix</keyword>
<keyword evidence="3" id="KW-1185">Reference proteome</keyword>
<comment type="caution">
    <text evidence="2">The sequence shown here is derived from an EMBL/GenBank/DDBJ whole genome shotgun (WGS) entry which is preliminary data.</text>
</comment>
<name>A0A917AKF5_9BACI</name>
<reference evidence="2" key="1">
    <citation type="journal article" date="2014" name="Int. J. Syst. Evol. Microbiol.">
        <title>Complete genome sequence of Corynebacterium casei LMG S-19264T (=DSM 44701T), isolated from a smear-ripened cheese.</title>
        <authorList>
            <consortium name="US DOE Joint Genome Institute (JGI-PGF)"/>
            <person name="Walter F."/>
            <person name="Albersmeier A."/>
            <person name="Kalinowski J."/>
            <person name="Ruckert C."/>
        </authorList>
    </citation>
    <scope>NUCLEOTIDE SEQUENCE</scope>
    <source>
        <strain evidence="2">CGMCC 1.12698</strain>
    </source>
</reference>
<proteinExistence type="predicted"/>